<keyword evidence="8" id="KW-0547">Nucleotide-binding</keyword>
<keyword evidence="7" id="KW-0677">Repeat</keyword>
<dbReference type="Proteomes" id="UP001152803">
    <property type="component" value="Unassembled WGS sequence"/>
</dbReference>
<evidence type="ECO:0000256" key="6">
    <source>
        <dbReference type="ARBA" id="ARBA00022490"/>
    </source>
</evidence>
<dbReference type="GO" id="GO:0005829">
    <property type="term" value="C:cytosol"/>
    <property type="evidence" value="ECO:0007669"/>
    <property type="project" value="UniProtKB-SubCell"/>
</dbReference>
<keyword evidence="10" id="KW-0333">Golgi apparatus</keyword>
<dbReference type="PANTHER" id="PTHR10903:SF170">
    <property type="entry name" value="GTPASE IMAP FAMILY MEMBER 7"/>
    <property type="match status" value="1"/>
</dbReference>
<dbReference type="Pfam" id="PF04548">
    <property type="entry name" value="AIG1"/>
    <property type="match status" value="2"/>
</dbReference>
<keyword evidence="11" id="KW-0496">Mitochondrion</keyword>
<comment type="similarity">
    <text evidence="5">Belongs to the TRAFAC class TrmE-Era-EngA-EngB-Septin-like GTPase superfamily. AIG1/Toc34/Toc159-like paraseptin GTPase family. IAN subfamily.</text>
</comment>
<accession>A0A9Q1DKK6</accession>
<evidence type="ECO:0000256" key="7">
    <source>
        <dbReference type="ARBA" id="ARBA00022737"/>
    </source>
</evidence>
<dbReference type="GO" id="GO:0005739">
    <property type="term" value="C:mitochondrion"/>
    <property type="evidence" value="ECO:0007669"/>
    <property type="project" value="UniProtKB-SubCell"/>
</dbReference>
<dbReference type="GO" id="GO:0005794">
    <property type="term" value="C:Golgi apparatus"/>
    <property type="evidence" value="ECO:0007669"/>
    <property type="project" value="UniProtKB-SubCell"/>
</dbReference>
<evidence type="ECO:0000256" key="2">
    <source>
        <dbReference type="ARBA" id="ARBA00004240"/>
    </source>
</evidence>
<comment type="function">
    <text evidence="13">Exerts an anti-apoptotic effect in the immune system and is involved in responses to infections.</text>
</comment>
<sequence length="311" mass="34943">MGYPGIDTERPEPDRRPTEVNFVLLGRTGAGKSASGNTILGKKVFESKFGAKSKTNECREATALVSGRRLKVLDTPGLYDTRHGMEKFESEMPKVKEFSRKGQCILLLVIELGRFTEEEENSIRDILKSFPREPLSKFMILFTNGDKLEGQPIEEFLGDADDNLQRVLHKFGNRYHVFNNKSDPHDGQVLQLLEKADDMLMEDQQSIEFPIPNLDIMIEDFFHFQSREEEDDETTPEPLRLVLLGKAGTGKSASGNTILGRDEFISKSGTSSVTTESQRQEGVVFGRKVEVVDTPGFFGNSGCKEKSQRKL</sequence>
<dbReference type="GO" id="GO:0005783">
    <property type="term" value="C:endoplasmic reticulum"/>
    <property type="evidence" value="ECO:0007669"/>
    <property type="project" value="UniProtKB-SubCell"/>
</dbReference>
<evidence type="ECO:0000256" key="12">
    <source>
        <dbReference type="ARBA" id="ARBA00023134"/>
    </source>
</evidence>
<dbReference type="PROSITE" id="PS51720">
    <property type="entry name" value="G_AIG1"/>
    <property type="match status" value="2"/>
</dbReference>
<dbReference type="AlphaFoldDB" id="A0A9Q1DKK6"/>
<keyword evidence="18" id="KW-1185">Reference proteome</keyword>
<evidence type="ECO:0000313" key="17">
    <source>
        <dbReference type="EMBL" id="KAJ8274209.1"/>
    </source>
</evidence>
<dbReference type="SUPFAM" id="SSF52540">
    <property type="entry name" value="P-loop containing nucleoside triphosphate hydrolases"/>
    <property type="match status" value="2"/>
</dbReference>
<feature type="domain" description="AIG1-type G" evidence="16">
    <location>
        <begin position="17"/>
        <end position="219"/>
    </location>
</feature>
<evidence type="ECO:0000259" key="16">
    <source>
        <dbReference type="PROSITE" id="PS51720"/>
    </source>
</evidence>
<evidence type="ECO:0000256" key="1">
    <source>
        <dbReference type="ARBA" id="ARBA00004173"/>
    </source>
</evidence>
<evidence type="ECO:0000256" key="14">
    <source>
        <dbReference type="ARBA" id="ARBA00073539"/>
    </source>
</evidence>
<evidence type="ECO:0000256" key="8">
    <source>
        <dbReference type="ARBA" id="ARBA00022741"/>
    </source>
</evidence>
<evidence type="ECO:0000256" key="4">
    <source>
        <dbReference type="ARBA" id="ARBA00004555"/>
    </source>
</evidence>
<evidence type="ECO:0000256" key="11">
    <source>
        <dbReference type="ARBA" id="ARBA00023128"/>
    </source>
</evidence>
<evidence type="ECO:0000256" key="5">
    <source>
        <dbReference type="ARBA" id="ARBA00008535"/>
    </source>
</evidence>
<dbReference type="OrthoDB" id="8954335at2759"/>
<dbReference type="PANTHER" id="PTHR10903">
    <property type="entry name" value="GTPASE, IMAP FAMILY MEMBER-RELATED"/>
    <property type="match status" value="1"/>
</dbReference>
<protein>
    <recommendedName>
        <fullName evidence="14">GTPase IMAP family member 8</fullName>
    </recommendedName>
    <alternativeName>
        <fullName evidence="15">Immune-associated nucleotide-binding protein 9</fullName>
    </alternativeName>
</protein>
<evidence type="ECO:0000256" key="13">
    <source>
        <dbReference type="ARBA" id="ARBA00056809"/>
    </source>
</evidence>
<evidence type="ECO:0000256" key="3">
    <source>
        <dbReference type="ARBA" id="ARBA00004514"/>
    </source>
</evidence>
<evidence type="ECO:0000256" key="9">
    <source>
        <dbReference type="ARBA" id="ARBA00022824"/>
    </source>
</evidence>
<evidence type="ECO:0000256" key="10">
    <source>
        <dbReference type="ARBA" id="ARBA00023034"/>
    </source>
</evidence>
<proteinExistence type="inferred from homology"/>
<dbReference type="InterPro" id="IPR027417">
    <property type="entry name" value="P-loop_NTPase"/>
</dbReference>
<dbReference type="Gene3D" id="3.40.50.300">
    <property type="entry name" value="P-loop containing nucleotide triphosphate hydrolases"/>
    <property type="match status" value="2"/>
</dbReference>
<evidence type="ECO:0000313" key="18">
    <source>
        <dbReference type="Proteomes" id="UP001152803"/>
    </source>
</evidence>
<dbReference type="EMBL" id="JAFJMO010000006">
    <property type="protein sequence ID" value="KAJ8274209.1"/>
    <property type="molecule type" value="Genomic_DNA"/>
</dbReference>
<feature type="domain" description="AIG1-type G" evidence="16">
    <location>
        <begin position="236"/>
        <end position="311"/>
    </location>
</feature>
<name>A0A9Q1DKK6_CONCO</name>
<gene>
    <name evidence="17" type="ORF">COCON_G00088340</name>
</gene>
<reference evidence="17" key="1">
    <citation type="journal article" date="2023" name="Science">
        <title>Genome structures resolve the early diversification of teleost fishes.</title>
        <authorList>
            <person name="Parey E."/>
            <person name="Louis A."/>
            <person name="Montfort J."/>
            <person name="Bouchez O."/>
            <person name="Roques C."/>
            <person name="Iampietro C."/>
            <person name="Lluch J."/>
            <person name="Castinel A."/>
            <person name="Donnadieu C."/>
            <person name="Desvignes T."/>
            <person name="Floi Bucao C."/>
            <person name="Jouanno E."/>
            <person name="Wen M."/>
            <person name="Mejri S."/>
            <person name="Dirks R."/>
            <person name="Jansen H."/>
            <person name="Henkel C."/>
            <person name="Chen W.J."/>
            <person name="Zahm M."/>
            <person name="Cabau C."/>
            <person name="Klopp C."/>
            <person name="Thompson A.W."/>
            <person name="Robinson-Rechavi M."/>
            <person name="Braasch I."/>
            <person name="Lecointre G."/>
            <person name="Bobe J."/>
            <person name="Postlethwait J.H."/>
            <person name="Berthelot C."/>
            <person name="Roest Crollius H."/>
            <person name="Guiguen Y."/>
        </authorList>
    </citation>
    <scope>NUCLEOTIDE SEQUENCE</scope>
    <source>
        <strain evidence="17">Concon-B</strain>
    </source>
</reference>
<keyword evidence="12" id="KW-0342">GTP-binding</keyword>
<evidence type="ECO:0000256" key="15">
    <source>
        <dbReference type="ARBA" id="ARBA00077278"/>
    </source>
</evidence>
<keyword evidence="9" id="KW-0256">Endoplasmic reticulum</keyword>
<dbReference type="InterPro" id="IPR045058">
    <property type="entry name" value="GIMA/IAN/Toc"/>
</dbReference>
<dbReference type="InterPro" id="IPR006703">
    <property type="entry name" value="G_AIG1"/>
</dbReference>
<dbReference type="GO" id="GO:0005525">
    <property type="term" value="F:GTP binding"/>
    <property type="evidence" value="ECO:0007669"/>
    <property type="project" value="UniProtKB-KW"/>
</dbReference>
<dbReference type="FunFam" id="3.40.50.300:FF:000536">
    <property type="entry name" value="GTPase IMAP family member 8"/>
    <property type="match status" value="1"/>
</dbReference>
<comment type="caution">
    <text evidence="17">The sequence shown here is derived from an EMBL/GenBank/DDBJ whole genome shotgun (WGS) entry which is preliminary data.</text>
</comment>
<keyword evidence="6" id="KW-0963">Cytoplasm</keyword>
<comment type="subcellular location">
    <subcellularLocation>
        <location evidence="3">Cytoplasm</location>
        <location evidence="3">Cytosol</location>
    </subcellularLocation>
    <subcellularLocation>
        <location evidence="2">Endoplasmic reticulum</location>
    </subcellularLocation>
    <subcellularLocation>
        <location evidence="4">Golgi apparatus</location>
    </subcellularLocation>
    <subcellularLocation>
        <location evidence="1">Mitochondrion</location>
    </subcellularLocation>
</comment>
<organism evidence="17 18">
    <name type="scientific">Conger conger</name>
    <name type="common">Conger eel</name>
    <name type="synonym">Muraena conger</name>
    <dbReference type="NCBI Taxonomy" id="82655"/>
    <lineage>
        <taxon>Eukaryota</taxon>
        <taxon>Metazoa</taxon>
        <taxon>Chordata</taxon>
        <taxon>Craniata</taxon>
        <taxon>Vertebrata</taxon>
        <taxon>Euteleostomi</taxon>
        <taxon>Actinopterygii</taxon>
        <taxon>Neopterygii</taxon>
        <taxon>Teleostei</taxon>
        <taxon>Anguilliformes</taxon>
        <taxon>Congridae</taxon>
        <taxon>Conger</taxon>
    </lineage>
</organism>